<gene>
    <name evidence="2" type="ORF">AMJ39_05555</name>
</gene>
<evidence type="ECO:0000313" key="2">
    <source>
        <dbReference type="EMBL" id="KPJ53193.1"/>
    </source>
</evidence>
<name>A0A0S7WTD6_UNCT6</name>
<dbReference type="STRING" id="1703770.AMJ39_05555"/>
<dbReference type="Gene3D" id="1.10.3210.10">
    <property type="entry name" value="Hypothetical protein af1432"/>
    <property type="match status" value="1"/>
</dbReference>
<proteinExistence type="predicted"/>
<dbReference type="InterPro" id="IPR006674">
    <property type="entry name" value="HD_domain"/>
</dbReference>
<reference evidence="2 3" key="1">
    <citation type="journal article" date="2015" name="Microbiome">
        <title>Genomic resolution of linkages in carbon, nitrogen, and sulfur cycling among widespread estuary sediment bacteria.</title>
        <authorList>
            <person name="Baker B.J."/>
            <person name="Lazar C.S."/>
            <person name="Teske A.P."/>
            <person name="Dick G.J."/>
        </authorList>
    </citation>
    <scope>NUCLEOTIDE SEQUENCE [LARGE SCALE GENOMIC DNA]</scope>
    <source>
        <strain evidence="2">DG_24</strain>
    </source>
</reference>
<feature type="domain" description="HD" evidence="1">
    <location>
        <begin position="60"/>
        <end position="168"/>
    </location>
</feature>
<dbReference type="InterPro" id="IPR003607">
    <property type="entry name" value="HD/PDEase_dom"/>
</dbReference>
<accession>A0A0S7WTD6</accession>
<protein>
    <recommendedName>
        <fullName evidence="1">HD domain-containing protein</fullName>
    </recommendedName>
</protein>
<dbReference type="CDD" id="cd00077">
    <property type="entry name" value="HDc"/>
    <property type="match status" value="1"/>
</dbReference>
<dbReference type="NCBIfam" id="TIGR00277">
    <property type="entry name" value="HDIG"/>
    <property type="match status" value="1"/>
</dbReference>
<comment type="caution">
    <text evidence="2">The sequence shown here is derived from an EMBL/GenBank/DDBJ whole genome shotgun (WGS) entry which is preliminary data.</text>
</comment>
<organism evidence="2 3">
    <name type="scientific">candidate division TA06 bacterium DG_24</name>
    <dbReference type="NCBI Taxonomy" id="1703770"/>
    <lineage>
        <taxon>Bacteria</taxon>
        <taxon>Bacteria division TA06</taxon>
    </lineage>
</organism>
<dbReference type="Pfam" id="PF01966">
    <property type="entry name" value="HD"/>
    <property type="match status" value="1"/>
</dbReference>
<dbReference type="Proteomes" id="UP000052008">
    <property type="component" value="Unassembled WGS sequence"/>
</dbReference>
<dbReference type="InterPro" id="IPR006675">
    <property type="entry name" value="HDIG_dom"/>
</dbReference>
<dbReference type="SUPFAM" id="SSF109604">
    <property type="entry name" value="HD-domain/PDEase-like"/>
    <property type="match status" value="1"/>
</dbReference>
<evidence type="ECO:0000313" key="3">
    <source>
        <dbReference type="Proteomes" id="UP000052008"/>
    </source>
</evidence>
<sequence>MANEIATLFPELDLIEDAGLRSKVEAVWLDAIELGGWSIGDLAEIPFTLLIPDCPVNIVEHTRAVCRISFDTARVMADLFADHLSLDTEVLVAGALLHDVGKLLEYERSGAGFGKSRHGELLRHPFSGMGLATKHDLPPEVIHVIAVHAHEGDRSKRTPEAIIVHRVDFIVFESLKGG</sequence>
<dbReference type="AlphaFoldDB" id="A0A0S7WTD6"/>
<dbReference type="EMBL" id="LIZS01000027">
    <property type="protein sequence ID" value="KPJ53193.1"/>
    <property type="molecule type" value="Genomic_DNA"/>
</dbReference>
<evidence type="ECO:0000259" key="1">
    <source>
        <dbReference type="Pfam" id="PF01966"/>
    </source>
</evidence>